<evidence type="ECO:0000313" key="3">
    <source>
        <dbReference type="Proteomes" id="UP000027982"/>
    </source>
</evidence>
<dbReference type="EMBL" id="CP007139">
    <property type="protein sequence ID" value="AIE84231.1"/>
    <property type="molecule type" value="Genomic_DNA"/>
</dbReference>
<gene>
    <name evidence="2" type="ORF">OP10G_0863</name>
</gene>
<name>A0A068NL76_FIMGI</name>
<feature type="region of interest" description="Disordered" evidence="1">
    <location>
        <begin position="1"/>
        <end position="22"/>
    </location>
</feature>
<feature type="compositionally biased region" description="Basic and acidic residues" evidence="1">
    <location>
        <begin position="1"/>
        <end position="10"/>
    </location>
</feature>
<dbReference type="Proteomes" id="UP000027982">
    <property type="component" value="Chromosome"/>
</dbReference>
<sequence>MSKTPGKERPWFPTPEGVAEEKRIKVAESPGDAGHLPELKRTPRFQHRVRSFQEEFADLLRFAGVPFEPEFLD</sequence>
<dbReference type="AlphaFoldDB" id="A0A068NL76"/>
<keyword evidence="3" id="KW-1185">Reference proteome</keyword>
<proteinExistence type="predicted"/>
<reference evidence="2 3" key="1">
    <citation type="journal article" date="2014" name="PLoS ONE">
        <title>The first complete genome sequence of the class fimbriimonadia in the phylum armatimonadetes.</title>
        <authorList>
            <person name="Hu Z.Y."/>
            <person name="Wang Y.Z."/>
            <person name="Im W.T."/>
            <person name="Wang S.Y."/>
            <person name="Zhao G.P."/>
            <person name="Zheng H.J."/>
            <person name="Quan Z.X."/>
        </authorList>
    </citation>
    <scope>NUCLEOTIDE SEQUENCE [LARGE SCALE GENOMIC DNA]</scope>
    <source>
        <strain evidence="2">Gsoil 348</strain>
    </source>
</reference>
<accession>A0A068NL76</accession>
<evidence type="ECO:0000313" key="2">
    <source>
        <dbReference type="EMBL" id="AIE84231.1"/>
    </source>
</evidence>
<organism evidence="2 3">
    <name type="scientific">Fimbriimonas ginsengisoli Gsoil 348</name>
    <dbReference type="NCBI Taxonomy" id="661478"/>
    <lineage>
        <taxon>Bacteria</taxon>
        <taxon>Bacillati</taxon>
        <taxon>Armatimonadota</taxon>
        <taxon>Fimbriimonadia</taxon>
        <taxon>Fimbriimonadales</taxon>
        <taxon>Fimbriimonadaceae</taxon>
        <taxon>Fimbriimonas</taxon>
    </lineage>
</organism>
<dbReference type="KEGG" id="fgi:OP10G_0863"/>
<protein>
    <submittedName>
        <fullName evidence="2">Uncharacterized protein</fullName>
    </submittedName>
</protein>
<dbReference type="HOGENOM" id="CLU_2699259_0_0_0"/>
<evidence type="ECO:0000256" key="1">
    <source>
        <dbReference type="SAM" id="MobiDB-lite"/>
    </source>
</evidence>
<dbReference type="STRING" id="661478.OP10G_0863"/>